<dbReference type="PROSITE" id="PS50088">
    <property type="entry name" value="ANK_REPEAT"/>
    <property type="match status" value="1"/>
</dbReference>
<feature type="repeat" description="ANK" evidence="18">
    <location>
        <begin position="91"/>
        <end position="123"/>
    </location>
</feature>
<evidence type="ECO:0000256" key="15">
    <source>
        <dbReference type="ARBA" id="ARBA00023136"/>
    </source>
</evidence>
<dbReference type="PANTHER" id="PTHR10582:SF38">
    <property type="entry name" value="TRANSIENT RECEPTOR POTENTIAL CATION CHANNEL SUBFAMILY V MEMBER 6"/>
    <property type="match status" value="1"/>
</dbReference>
<accession>A0A6I8SB07</accession>
<dbReference type="InterPro" id="IPR036770">
    <property type="entry name" value="Ankyrin_rpt-contain_sf"/>
</dbReference>
<evidence type="ECO:0000259" key="20">
    <source>
        <dbReference type="Pfam" id="PF00520"/>
    </source>
</evidence>
<reference evidence="21" key="1">
    <citation type="journal article" date="2010" name="Science">
        <title>The genome of the Western clawed frog Xenopus tropicalis.</title>
        <authorList>
            <person name="Hellsten U."/>
            <person name="Harland R.M."/>
            <person name="Gilchrist M.J."/>
            <person name="Hendrix D."/>
            <person name="Jurka J."/>
            <person name="Kapitonov V."/>
            <person name="Ovcharenko I."/>
            <person name="Putnam N.H."/>
            <person name="Shu S."/>
            <person name="Taher L."/>
            <person name="Blitz I.L."/>
            <person name="Blumberg B."/>
            <person name="Dichmann D.S."/>
            <person name="Dubchak I."/>
            <person name="Amaya E."/>
            <person name="Detter J.C."/>
            <person name="Fletcher R."/>
            <person name="Gerhard D.S."/>
            <person name="Goodstein D."/>
            <person name="Graves T."/>
            <person name="Grigoriev I.V."/>
            <person name="Grimwood J."/>
            <person name="Kawashima T."/>
            <person name="Lindquist E."/>
            <person name="Lucas S.M."/>
            <person name="Mead P.E."/>
            <person name="Mitros T."/>
            <person name="Ogino H."/>
            <person name="Ohta Y."/>
            <person name="Poliakov A.V."/>
            <person name="Pollet N."/>
            <person name="Robert J."/>
            <person name="Salamov A."/>
            <person name="Sater A.K."/>
            <person name="Schmutz J."/>
            <person name="Terry A."/>
            <person name="Vize P.D."/>
            <person name="Warren W.C."/>
            <person name="Wells D."/>
            <person name="Wills A."/>
            <person name="Wilson R.K."/>
            <person name="Zimmerman L.B."/>
            <person name="Zorn A.M."/>
            <person name="Grainger R."/>
            <person name="Grammer T."/>
            <person name="Khokha M.K."/>
            <person name="Richardson P.M."/>
            <person name="Rokhsar D.S."/>
        </authorList>
    </citation>
    <scope>NUCLEOTIDE SEQUENCE [LARGE SCALE GENOMIC DNA]</scope>
    <source>
        <strain evidence="21">Nigerian</strain>
    </source>
</reference>
<proteinExistence type="predicted"/>
<dbReference type="GO" id="GO:0005886">
    <property type="term" value="C:plasma membrane"/>
    <property type="evidence" value="ECO:0000318"/>
    <property type="project" value="GO_Central"/>
</dbReference>
<dbReference type="FunFam" id="1.25.40.20:FF:000748">
    <property type="entry name" value="Uncharacterized protein"/>
    <property type="match status" value="1"/>
</dbReference>
<evidence type="ECO:0000256" key="19">
    <source>
        <dbReference type="SAM" id="Phobius"/>
    </source>
</evidence>
<dbReference type="PRINTS" id="PR01765">
    <property type="entry name" value="ECACCHANNEL"/>
</dbReference>
<keyword evidence="3" id="KW-1003">Cell membrane</keyword>
<feature type="transmembrane region" description="Helical" evidence="19">
    <location>
        <begin position="422"/>
        <end position="440"/>
    </location>
</feature>
<feature type="transmembrane region" description="Helical" evidence="19">
    <location>
        <begin position="461"/>
        <end position="480"/>
    </location>
</feature>
<keyword evidence="7 19" id="KW-0812">Transmembrane</keyword>
<keyword evidence="23" id="KW-0675">Receptor</keyword>
<dbReference type="SUPFAM" id="SSF48403">
    <property type="entry name" value="Ankyrin repeat"/>
    <property type="match status" value="1"/>
</dbReference>
<dbReference type="GO" id="GO:0005516">
    <property type="term" value="F:calmodulin binding"/>
    <property type="evidence" value="ECO:0007669"/>
    <property type="project" value="UniProtKB-KW"/>
</dbReference>
<evidence type="ECO:0000256" key="3">
    <source>
        <dbReference type="ARBA" id="ARBA00022475"/>
    </source>
</evidence>
<keyword evidence="16" id="KW-0407">Ion channel</keyword>
<feature type="transmembrane region" description="Helical" evidence="19">
    <location>
        <begin position="303"/>
        <end position="327"/>
    </location>
</feature>
<evidence type="ECO:0000256" key="14">
    <source>
        <dbReference type="ARBA" id="ARBA00023065"/>
    </source>
</evidence>
<evidence type="ECO:0000313" key="21">
    <source>
        <dbReference type="Ensembl" id="ENSXETP00000090419"/>
    </source>
</evidence>
<evidence type="ECO:0000256" key="16">
    <source>
        <dbReference type="ARBA" id="ARBA00023303"/>
    </source>
</evidence>
<dbReference type="Gene3D" id="1.25.40.20">
    <property type="entry name" value="Ankyrin repeat-containing domain"/>
    <property type="match status" value="2"/>
</dbReference>
<dbReference type="GO" id="GO:0098703">
    <property type="term" value="P:calcium ion import across plasma membrane"/>
    <property type="evidence" value="ECO:0000318"/>
    <property type="project" value="GO_Central"/>
</dbReference>
<dbReference type="InterPro" id="IPR005821">
    <property type="entry name" value="Ion_trans_dom"/>
</dbReference>
<evidence type="ECO:0000256" key="6">
    <source>
        <dbReference type="ARBA" id="ARBA00022673"/>
    </source>
</evidence>
<evidence type="ECO:0000256" key="5">
    <source>
        <dbReference type="ARBA" id="ARBA00022568"/>
    </source>
</evidence>
<evidence type="ECO:0000256" key="8">
    <source>
        <dbReference type="ARBA" id="ARBA00022723"/>
    </source>
</evidence>
<keyword evidence="15 19" id="KW-0472">Membrane</keyword>
<dbReference type="GO" id="GO:0046872">
    <property type="term" value="F:metal ion binding"/>
    <property type="evidence" value="ECO:0007669"/>
    <property type="project" value="UniProtKB-KW"/>
</dbReference>
<dbReference type="SMART" id="SM00248">
    <property type="entry name" value="ANK"/>
    <property type="match status" value="6"/>
</dbReference>
<evidence type="ECO:0000256" key="11">
    <source>
        <dbReference type="ARBA" id="ARBA00022860"/>
    </source>
</evidence>
<dbReference type="AlphaFoldDB" id="A0A6I8SB07"/>
<dbReference type="Pfam" id="PF13637">
    <property type="entry name" value="Ank_4"/>
    <property type="match status" value="1"/>
</dbReference>
<feature type="domain" description="Ion transport" evidence="20">
    <location>
        <begin position="308"/>
        <end position="558"/>
    </location>
</feature>
<dbReference type="GeneTree" id="ENSGT00940000156687"/>
<keyword evidence="22" id="KW-1185">Reference proteome</keyword>
<evidence type="ECO:0000313" key="22">
    <source>
        <dbReference type="Proteomes" id="UP000008143"/>
    </source>
</evidence>
<comment type="catalytic activity">
    <reaction evidence="17">
        <text>Ca(2+)(in) = Ca(2+)(out)</text>
        <dbReference type="Rhea" id="RHEA:29671"/>
        <dbReference type="ChEBI" id="CHEBI:29108"/>
    </reaction>
</comment>
<keyword evidence="8" id="KW-0479">Metal-binding</keyword>
<dbReference type="Bgee" id="ENSXETG00000022857">
    <property type="expression patterns" value="Expressed in ovary and 5 other cell types or tissues"/>
</dbReference>
<keyword evidence="2" id="KW-0813">Transport</keyword>
<gene>
    <name evidence="21 23 24" type="primary">LOC105947301</name>
</gene>
<dbReference type="InterPro" id="IPR008344">
    <property type="entry name" value="TRPV5/TRPV6"/>
</dbReference>
<evidence type="ECO:0000256" key="17">
    <source>
        <dbReference type="ARBA" id="ARBA00036634"/>
    </source>
</evidence>
<dbReference type="InterPro" id="IPR002110">
    <property type="entry name" value="Ankyrin_rpt"/>
</dbReference>
<keyword evidence="10" id="KW-0106">Calcium</keyword>
<dbReference type="PROSITE" id="PS50297">
    <property type="entry name" value="ANK_REP_REGION"/>
    <property type="match status" value="1"/>
</dbReference>
<dbReference type="KEGG" id="xtr:105947301"/>
<keyword evidence="13 18" id="KW-0040">ANK repeat</keyword>
<evidence type="ECO:0000313" key="24">
    <source>
        <dbReference type="Xenbase" id="XB-GENE-29089515"/>
    </source>
</evidence>
<evidence type="ECO:0000256" key="12">
    <source>
        <dbReference type="ARBA" id="ARBA00022989"/>
    </source>
</evidence>
<dbReference type="GeneID" id="105947301"/>
<evidence type="ECO:0000256" key="2">
    <source>
        <dbReference type="ARBA" id="ARBA00022448"/>
    </source>
</evidence>
<evidence type="ECO:0000256" key="18">
    <source>
        <dbReference type="PROSITE-ProRule" id="PRU00023"/>
    </source>
</evidence>
<keyword evidence="5" id="KW-0109">Calcium transport</keyword>
<dbReference type="RefSeq" id="XP_017949519.2">
    <property type="nucleotide sequence ID" value="XM_018094030.2"/>
</dbReference>
<keyword evidence="12 19" id="KW-1133">Transmembrane helix</keyword>
<dbReference type="PANTHER" id="PTHR10582">
    <property type="entry name" value="TRANSIENT RECEPTOR POTENTIAL ION CHANNEL PROTEIN"/>
    <property type="match status" value="1"/>
</dbReference>
<feature type="transmembrane region" description="Helical" evidence="19">
    <location>
        <begin position="391"/>
        <end position="416"/>
    </location>
</feature>
<organism evidence="21">
    <name type="scientific">Xenopus tropicalis</name>
    <name type="common">Western clawed frog</name>
    <name type="synonym">Silurana tropicalis</name>
    <dbReference type="NCBI Taxonomy" id="8364"/>
    <lineage>
        <taxon>Eukaryota</taxon>
        <taxon>Metazoa</taxon>
        <taxon>Chordata</taxon>
        <taxon>Craniata</taxon>
        <taxon>Vertebrata</taxon>
        <taxon>Euteleostomi</taxon>
        <taxon>Amphibia</taxon>
        <taxon>Batrachia</taxon>
        <taxon>Anura</taxon>
        <taxon>Pipoidea</taxon>
        <taxon>Pipidae</taxon>
        <taxon>Xenopodinae</taxon>
        <taxon>Xenopus</taxon>
        <taxon>Silurana</taxon>
    </lineage>
</organism>
<evidence type="ECO:0000256" key="10">
    <source>
        <dbReference type="ARBA" id="ARBA00022837"/>
    </source>
</evidence>
<dbReference type="InterPro" id="IPR024862">
    <property type="entry name" value="TRPV"/>
</dbReference>
<protein>
    <submittedName>
        <fullName evidence="21 23">Transient receptor potential cation channel subfamily V member 6</fullName>
    </submittedName>
</protein>
<dbReference type="AGR" id="Xenbase:XB-GENE-29089515"/>
<evidence type="ECO:0000256" key="7">
    <source>
        <dbReference type="ARBA" id="ARBA00022692"/>
    </source>
</evidence>
<sequence>MSPEKGIITTHNYPDNPNNESENLFFKAAKENNIKVLKQLIGENFDPTIKGALGENVLHIAALYNNNEILVELLDAFPFLINKPIECDAYKGETALHIAIVNQNAEMVRELIARKADMENARATGNFFAPRRKGQHYYGEYVTSFAAYVGNQEILQTLVENEAPLETQDSQGNTVFHILVLHQNKSMACKMYDFLAAIIPKKQLSYLETITNNDGMTPFKLAAQQGDVQMFEYFIKKRRHTILSFGPLGSTLYDLTGIDSWDDRLSVIDIICTSNNNAARNLLEITPLKELLHYKWTAFGYKYFLLCTIFYIMYTVILTLCCLYRPIMHTFTYQDGKGNTRKPLYEAYQTRNDYLRLSGEIIVVVGGILCLVSEILQFVRKGTKHFFGNTVTGGPFHVILLLYACFIIAVVILRFLSSDGETIMMSLALISAWCNVIYFARGFRLLGPLCIMIQKMVLGDLLKFCILLIAVLIGFAAAFNVHFQAMNTTAVPSFNGFPDITFTLFQLMMGLDSLPLPANIVMPKMILVLYIVYMFFGFVLLVNLLIALMTHTHFRVTNDRTTLWRAQVAATTIMLERSIPCRLWPRTGIPGELLGLERGKWYLRVEERNNTSFCLMPNIQASSEPSRMEHYLHEYHNQL</sequence>
<feature type="transmembrane region" description="Helical" evidence="19">
    <location>
        <begin position="527"/>
        <end position="549"/>
    </location>
</feature>
<feature type="transmembrane region" description="Helical" evidence="19">
    <location>
        <begin position="361"/>
        <end position="379"/>
    </location>
</feature>
<keyword evidence="11" id="KW-0112">Calmodulin-binding</keyword>
<evidence type="ECO:0000256" key="4">
    <source>
        <dbReference type="ARBA" id="ARBA00022553"/>
    </source>
</evidence>
<evidence type="ECO:0000256" key="13">
    <source>
        <dbReference type="ARBA" id="ARBA00023043"/>
    </source>
</evidence>
<dbReference type="Pfam" id="PF00520">
    <property type="entry name" value="Ion_trans"/>
    <property type="match status" value="1"/>
</dbReference>
<dbReference type="GO" id="GO:0005262">
    <property type="term" value="F:calcium channel activity"/>
    <property type="evidence" value="ECO:0000318"/>
    <property type="project" value="GO_Central"/>
</dbReference>
<dbReference type="Proteomes" id="UP000008143">
    <property type="component" value="Chromosome 5"/>
</dbReference>
<keyword evidence="14" id="KW-0406">Ion transport</keyword>
<dbReference type="Pfam" id="PF12796">
    <property type="entry name" value="Ank_2"/>
    <property type="match status" value="1"/>
</dbReference>
<keyword evidence="6" id="KW-0107">Calcium channel</keyword>
<comment type="subcellular location">
    <subcellularLocation>
        <location evidence="1">Cell membrane</location>
        <topology evidence="1">Multi-pass membrane protein</topology>
    </subcellularLocation>
</comment>
<keyword evidence="9" id="KW-0677">Repeat</keyword>
<reference evidence="23" key="3">
    <citation type="submission" date="2025-04" db="UniProtKB">
        <authorList>
            <consortium name="RefSeq"/>
        </authorList>
    </citation>
    <scope>IDENTIFICATION</scope>
    <source>
        <strain evidence="23">Nigerian</strain>
        <tissue evidence="23">Liver and blood</tissue>
    </source>
</reference>
<dbReference type="OMA" id="NKSMACK"/>
<dbReference type="Ensembl" id="ENSXETT00000096786">
    <property type="protein sequence ID" value="ENSXETP00000090419"/>
    <property type="gene ID" value="ENSXETG00000022857"/>
</dbReference>
<evidence type="ECO:0000256" key="1">
    <source>
        <dbReference type="ARBA" id="ARBA00004651"/>
    </source>
</evidence>
<evidence type="ECO:0000313" key="23">
    <source>
        <dbReference type="RefSeq" id="XP_017949519.2"/>
    </source>
</evidence>
<keyword evidence="4" id="KW-0597">Phosphoprotein</keyword>
<evidence type="ECO:0000256" key="9">
    <source>
        <dbReference type="ARBA" id="ARBA00022737"/>
    </source>
</evidence>
<dbReference type="OrthoDB" id="533508at2759"/>
<reference evidence="21" key="2">
    <citation type="submission" date="2020-05" db="UniProtKB">
        <authorList>
            <consortium name="Ensembl"/>
        </authorList>
    </citation>
    <scope>IDENTIFICATION</scope>
</reference>
<dbReference type="Xenbase" id="XB-GENE-29089515">
    <property type="gene designation" value="LOC105947301"/>
</dbReference>
<name>A0A6I8SB07_XENTR</name>